<dbReference type="EMBL" id="JARJCN010000027">
    <property type="protein sequence ID" value="KAJ7088046.1"/>
    <property type="molecule type" value="Genomic_DNA"/>
</dbReference>
<organism evidence="1 2">
    <name type="scientific">Mycena belliarum</name>
    <dbReference type="NCBI Taxonomy" id="1033014"/>
    <lineage>
        <taxon>Eukaryota</taxon>
        <taxon>Fungi</taxon>
        <taxon>Dikarya</taxon>
        <taxon>Basidiomycota</taxon>
        <taxon>Agaricomycotina</taxon>
        <taxon>Agaricomycetes</taxon>
        <taxon>Agaricomycetidae</taxon>
        <taxon>Agaricales</taxon>
        <taxon>Marasmiineae</taxon>
        <taxon>Mycenaceae</taxon>
        <taxon>Mycena</taxon>
    </lineage>
</organism>
<sequence length="506" mass="54682">MKSSAAHQELAREAESMRTATDILPIELWALVIHELKLIPRTAERIRRTEAERLRTLRAFASVCRALNDLCITRYLNGAGVATEALATGNIEINVRHLAAVQLACCAPPIRRLVLNGFIGLRVLKTIRSIVQNAAQLEDLTIELGQDVFVVSGFVQDFRGAVLTVLCDVMHILASRISGPVFVLSNGTISWCEPGDILQWQLLDVAPTGNARGARRTPGYCILRDIAGKQIKTPDVITSLFTLSVRCIASISRTLVVINPCSARDLEGMATLRLGRSSMTDAEISTVLTHIRLPELHTLHLATAHISSPALDQFLRQHPALVHLTYDPPTADAASPILDVPATHPGLTSIVTTHPAQLTPLLDALGTSPSLTSLTLPYAHRNPALSAALHRLALHPRPTHLTLLLASPGKRLPTAEDAALALTCVTQVTIECPTLGAAHALFPWLAALPALQRVEFACASAAGTAPARWVRSRRATEGKRARFLADAEMALPRVEEVIYREPPAGT</sequence>
<reference evidence="1" key="1">
    <citation type="submission" date="2023-03" db="EMBL/GenBank/DDBJ databases">
        <title>Massive genome expansion in bonnet fungi (Mycena s.s.) driven by repeated elements and novel gene families across ecological guilds.</title>
        <authorList>
            <consortium name="Lawrence Berkeley National Laboratory"/>
            <person name="Harder C.B."/>
            <person name="Miyauchi S."/>
            <person name="Viragh M."/>
            <person name="Kuo A."/>
            <person name="Thoen E."/>
            <person name="Andreopoulos B."/>
            <person name="Lu D."/>
            <person name="Skrede I."/>
            <person name="Drula E."/>
            <person name="Henrissat B."/>
            <person name="Morin E."/>
            <person name="Kohler A."/>
            <person name="Barry K."/>
            <person name="LaButti K."/>
            <person name="Morin E."/>
            <person name="Salamov A."/>
            <person name="Lipzen A."/>
            <person name="Mereny Z."/>
            <person name="Hegedus B."/>
            <person name="Baldrian P."/>
            <person name="Stursova M."/>
            <person name="Weitz H."/>
            <person name="Taylor A."/>
            <person name="Grigoriev I.V."/>
            <person name="Nagy L.G."/>
            <person name="Martin F."/>
            <person name="Kauserud H."/>
        </authorList>
    </citation>
    <scope>NUCLEOTIDE SEQUENCE</scope>
    <source>
        <strain evidence="1">CBHHK173m</strain>
    </source>
</reference>
<proteinExistence type="predicted"/>
<comment type="caution">
    <text evidence="1">The sequence shown here is derived from an EMBL/GenBank/DDBJ whole genome shotgun (WGS) entry which is preliminary data.</text>
</comment>
<evidence type="ECO:0000313" key="2">
    <source>
        <dbReference type="Proteomes" id="UP001222325"/>
    </source>
</evidence>
<name>A0AAD6U7A7_9AGAR</name>
<dbReference type="InterPro" id="IPR032675">
    <property type="entry name" value="LRR_dom_sf"/>
</dbReference>
<accession>A0AAD6U7A7</accession>
<dbReference type="Gene3D" id="3.80.10.10">
    <property type="entry name" value="Ribonuclease Inhibitor"/>
    <property type="match status" value="1"/>
</dbReference>
<gene>
    <name evidence="1" type="ORF">B0H15DRAFT_842137</name>
</gene>
<dbReference type="AlphaFoldDB" id="A0AAD6U7A7"/>
<evidence type="ECO:0000313" key="1">
    <source>
        <dbReference type="EMBL" id="KAJ7088046.1"/>
    </source>
</evidence>
<dbReference type="Proteomes" id="UP001222325">
    <property type="component" value="Unassembled WGS sequence"/>
</dbReference>
<protein>
    <submittedName>
        <fullName evidence="1">Uncharacterized protein</fullName>
    </submittedName>
</protein>
<keyword evidence="2" id="KW-1185">Reference proteome</keyword>